<organism evidence="6 7">
    <name type="scientific">Streptomyces hainanensis</name>
    <dbReference type="NCBI Taxonomy" id="402648"/>
    <lineage>
        <taxon>Bacteria</taxon>
        <taxon>Bacillati</taxon>
        <taxon>Actinomycetota</taxon>
        <taxon>Actinomycetes</taxon>
        <taxon>Kitasatosporales</taxon>
        <taxon>Streptomycetaceae</taxon>
        <taxon>Streptomyces</taxon>
    </lineage>
</organism>
<dbReference type="GO" id="GO:0050660">
    <property type="term" value="F:flavin adenine dinucleotide binding"/>
    <property type="evidence" value="ECO:0007669"/>
    <property type="project" value="InterPro"/>
</dbReference>
<evidence type="ECO:0000256" key="3">
    <source>
        <dbReference type="ARBA" id="ARBA00022827"/>
    </source>
</evidence>
<evidence type="ECO:0000313" key="6">
    <source>
        <dbReference type="EMBL" id="TDC77163.1"/>
    </source>
</evidence>
<dbReference type="EMBL" id="SMKI01000060">
    <property type="protein sequence ID" value="TDC77163.1"/>
    <property type="molecule type" value="Genomic_DNA"/>
</dbReference>
<evidence type="ECO:0000313" key="7">
    <source>
        <dbReference type="Proteomes" id="UP000295345"/>
    </source>
</evidence>
<dbReference type="InterPro" id="IPR045170">
    <property type="entry name" value="MTOX"/>
</dbReference>
<dbReference type="OrthoDB" id="9806452at2"/>
<dbReference type="RefSeq" id="WP_132817216.1">
    <property type="nucleotide sequence ID" value="NZ_SMKI01000060.1"/>
</dbReference>
<feature type="domain" description="FAD dependent oxidoreductase" evidence="5">
    <location>
        <begin position="7"/>
        <end position="352"/>
    </location>
</feature>
<dbReference type="PANTHER" id="PTHR10961">
    <property type="entry name" value="PEROXISOMAL SARCOSINE OXIDASE"/>
    <property type="match status" value="1"/>
</dbReference>
<comment type="cofactor">
    <cofactor evidence="1">
        <name>FAD</name>
        <dbReference type="ChEBI" id="CHEBI:57692"/>
    </cofactor>
</comment>
<evidence type="ECO:0000256" key="1">
    <source>
        <dbReference type="ARBA" id="ARBA00001974"/>
    </source>
</evidence>
<dbReference type="Pfam" id="PF01266">
    <property type="entry name" value="DAO"/>
    <property type="match status" value="1"/>
</dbReference>
<dbReference type="AlphaFoldDB" id="A0A4R4TPQ6"/>
<dbReference type="SUPFAM" id="SSF54373">
    <property type="entry name" value="FAD-linked reductases, C-terminal domain"/>
    <property type="match status" value="1"/>
</dbReference>
<keyword evidence="3" id="KW-0274">FAD</keyword>
<dbReference type="Proteomes" id="UP000295345">
    <property type="component" value="Unassembled WGS sequence"/>
</dbReference>
<dbReference type="SUPFAM" id="SSF51905">
    <property type="entry name" value="FAD/NAD(P)-binding domain"/>
    <property type="match status" value="1"/>
</dbReference>
<dbReference type="NCBIfam" id="NF008425">
    <property type="entry name" value="PRK11259.1"/>
    <property type="match status" value="1"/>
</dbReference>
<dbReference type="PANTHER" id="PTHR10961:SF7">
    <property type="entry name" value="FAD DEPENDENT OXIDOREDUCTASE DOMAIN-CONTAINING PROTEIN"/>
    <property type="match status" value="1"/>
</dbReference>
<evidence type="ECO:0000256" key="2">
    <source>
        <dbReference type="ARBA" id="ARBA00022630"/>
    </source>
</evidence>
<dbReference type="Gene3D" id="3.30.9.10">
    <property type="entry name" value="D-Amino Acid Oxidase, subunit A, domain 2"/>
    <property type="match status" value="1"/>
</dbReference>
<keyword evidence="7" id="KW-1185">Reference proteome</keyword>
<gene>
    <name evidence="6" type="ORF">E1283_08040</name>
</gene>
<dbReference type="InterPro" id="IPR006076">
    <property type="entry name" value="FAD-dep_OxRdtase"/>
</dbReference>
<sequence>MTTDVEIAVVGAGLMGSATAWAASRRGRSVALLEQFAIGHAHGSSHGSARIVRRAYHEPHYVRLTGRAMVLWRELEVDADQRLLRITGGVDHGPVRAPERIAATLAECGVEHELLPPAEAERRWPGLRFAGPVLHHPEAGTVDADAAVAAFTTLAERRGAEVRAETPVRRIVVEGAERVRVETDAGPLTARRVVVAAGAWVAGLLGDLVPLPPLTVTQQQIFHFPRRDPAASERWPVIIHDEADLAVYSLPGGRDGGPGGGWKAAAHRGGVTTAETRDGVVDPAVRAGMVDYVRSWLPGLTPEPFNEATCLYTSTPSEDFLLDRVGPVVVCSPCSGHGAKFAPLIGEVAADLAAGLVGPDRRFTLAGHRAVVG</sequence>
<reference evidence="6 7" key="1">
    <citation type="submission" date="2019-03" db="EMBL/GenBank/DDBJ databases">
        <title>Draft genome sequences of novel Actinobacteria.</title>
        <authorList>
            <person name="Sahin N."/>
            <person name="Ay H."/>
            <person name="Saygin H."/>
        </authorList>
    </citation>
    <scope>NUCLEOTIDE SEQUENCE [LARGE SCALE GENOMIC DNA]</scope>
    <source>
        <strain evidence="6 7">DSM 41900</strain>
    </source>
</reference>
<dbReference type="GO" id="GO:0008115">
    <property type="term" value="F:sarcosine oxidase activity"/>
    <property type="evidence" value="ECO:0007669"/>
    <property type="project" value="TreeGrafter"/>
</dbReference>
<dbReference type="Gene3D" id="3.50.50.60">
    <property type="entry name" value="FAD/NAD(P)-binding domain"/>
    <property type="match status" value="1"/>
</dbReference>
<accession>A0A4R4TPQ6</accession>
<name>A0A4R4TPQ6_9ACTN</name>
<comment type="caution">
    <text evidence="6">The sequence shown here is derived from an EMBL/GenBank/DDBJ whole genome shotgun (WGS) entry which is preliminary data.</text>
</comment>
<keyword evidence="4" id="KW-0560">Oxidoreductase</keyword>
<protein>
    <submittedName>
        <fullName evidence="6">N-methyl-L-tryptophan oxidase</fullName>
    </submittedName>
</protein>
<evidence type="ECO:0000259" key="5">
    <source>
        <dbReference type="Pfam" id="PF01266"/>
    </source>
</evidence>
<dbReference type="InterPro" id="IPR036188">
    <property type="entry name" value="FAD/NAD-bd_sf"/>
</dbReference>
<keyword evidence="2" id="KW-0285">Flavoprotein</keyword>
<evidence type="ECO:0000256" key="4">
    <source>
        <dbReference type="ARBA" id="ARBA00023002"/>
    </source>
</evidence>
<proteinExistence type="predicted"/>